<dbReference type="SUPFAM" id="SSF51445">
    <property type="entry name" value="(Trans)glycosidases"/>
    <property type="match status" value="1"/>
</dbReference>
<dbReference type="Pfam" id="PF10566">
    <property type="entry name" value="Glyco_hydro_97"/>
    <property type="match status" value="1"/>
</dbReference>
<keyword evidence="2" id="KW-0326">Glycosidase</keyword>
<keyword evidence="8" id="KW-1185">Reference proteome</keyword>
<keyword evidence="3" id="KW-0732">Signal</keyword>
<dbReference type="Pfam" id="PF14508">
    <property type="entry name" value="GH97_N"/>
    <property type="match status" value="1"/>
</dbReference>
<protein>
    <submittedName>
        <fullName evidence="7">Glycoside hydrolase family 97 catalytic domain-containing protein</fullName>
    </submittedName>
</protein>
<dbReference type="InterPro" id="IPR052720">
    <property type="entry name" value="Glycosyl_hydrolase_97"/>
</dbReference>
<dbReference type="GO" id="GO:0016787">
    <property type="term" value="F:hydrolase activity"/>
    <property type="evidence" value="ECO:0007669"/>
    <property type="project" value="UniProtKB-KW"/>
</dbReference>
<feature type="chain" id="PRO_5047110439" evidence="3">
    <location>
        <begin position="23"/>
        <end position="655"/>
    </location>
</feature>
<dbReference type="Pfam" id="PF14509">
    <property type="entry name" value="GH97_C"/>
    <property type="match status" value="1"/>
</dbReference>
<feature type="domain" description="Glycosyl-hydrolase 97 N-terminal" evidence="5">
    <location>
        <begin position="28"/>
        <end position="290"/>
    </location>
</feature>
<organism evidence="7 8">
    <name type="scientific">Pseudoalteromonas rhizosphaerae</name>
    <dbReference type="NCBI Taxonomy" id="2518973"/>
    <lineage>
        <taxon>Bacteria</taxon>
        <taxon>Pseudomonadati</taxon>
        <taxon>Pseudomonadota</taxon>
        <taxon>Gammaproteobacteria</taxon>
        <taxon>Alteromonadales</taxon>
        <taxon>Pseudoalteromonadaceae</taxon>
        <taxon>Pseudoalteromonas</taxon>
    </lineage>
</organism>
<accession>A0ABW8L1M3</accession>
<dbReference type="InterPro" id="IPR013785">
    <property type="entry name" value="Aldolase_TIM"/>
</dbReference>
<evidence type="ECO:0000256" key="3">
    <source>
        <dbReference type="SAM" id="SignalP"/>
    </source>
</evidence>
<reference evidence="7 8" key="1">
    <citation type="submission" date="2024-11" db="EMBL/GenBank/DDBJ databases">
        <title>The Natural Products Discovery Center: Release of the First 8490 Sequenced Strains for Exploring Actinobacteria Biosynthetic Diversity.</title>
        <authorList>
            <person name="Kalkreuter E."/>
            <person name="Kautsar S.A."/>
            <person name="Yang D."/>
            <person name="Bader C.D."/>
            <person name="Teijaro C.N."/>
            <person name="Fluegel L."/>
            <person name="Davis C.M."/>
            <person name="Simpson J.R."/>
            <person name="Lauterbach L."/>
            <person name="Steele A.D."/>
            <person name="Gui C."/>
            <person name="Meng S."/>
            <person name="Li G."/>
            <person name="Viehrig K."/>
            <person name="Ye F."/>
            <person name="Su P."/>
            <person name="Kiefer A.F."/>
            <person name="Nichols A."/>
            <person name="Cepeda A.J."/>
            <person name="Yan W."/>
            <person name="Fan B."/>
            <person name="Jiang Y."/>
            <person name="Adhikari A."/>
            <person name="Zheng C.-J."/>
            <person name="Schuster L."/>
            <person name="Cowan T.M."/>
            <person name="Smanski M.J."/>
            <person name="Chevrette M.G."/>
            <person name="De Carvalho L.P.S."/>
            <person name="Shen B."/>
        </authorList>
    </citation>
    <scope>NUCLEOTIDE SEQUENCE [LARGE SCALE GENOMIC DNA]</scope>
    <source>
        <strain evidence="7 8">NPDC078403</strain>
    </source>
</reference>
<evidence type="ECO:0000313" key="7">
    <source>
        <dbReference type="EMBL" id="MFK3865764.1"/>
    </source>
</evidence>
<dbReference type="InterPro" id="IPR017853">
    <property type="entry name" value="GH"/>
</dbReference>
<dbReference type="PANTHER" id="PTHR35803:SF2">
    <property type="entry name" value="RETAINING ALPHA-GALACTOSIDASE"/>
    <property type="match status" value="1"/>
</dbReference>
<name>A0ABW8L1M3_9GAMM</name>
<dbReference type="RefSeq" id="WP_404676106.1">
    <property type="nucleotide sequence ID" value="NZ_JBJDOT010000029.1"/>
</dbReference>
<dbReference type="Gene3D" id="2.70.98.10">
    <property type="match status" value="1"/>
</dbReference>
<evidence type="ECO:0000259" key="6">
    <source>
        <dbReference type="Pfam" id="PF14509"/>
    </source>
</evidence>
<feature type="domain" description="Glycosyl-hydrolase 97 C-terminal oligomerisation" evidence="6">
    <location>
        <begin position="555"/>
        <end position="639"/>
    </location>
</feature>
<dbReference type="InterPro" id="IPR014718">
    <property type="entry name" value="GH-type_carb-bd"/>
</dbReference>
<feature type="domain" description="Glycosyl-hydrolase 97 catalytic" evidence="4">
    <location>
        <begin position="317"/>
        <end position="461"/>
    </location>
</feature>
<dbReference type="InterPro" id="IPR029486">
    <property type="entry name" value="GH97_N"/>
</dbReference>
<dbReference type="Gene3D" id="3.20.20.70">
    <property type="entry name" value="Aldolase class I"/>
    <property type="match status" value="1"/>
</dbReference>
<dbReference type="InterPro" id="IPR029483">
    <property type="entry name" value="GH97_C"/>
</dbReference>
<dbReference type="InterPro" id="IPR013780">
    <property type="entry name" value="Glyco_hydro_b"/>
</dbReference>
<sequence length="655" mass="73253">MHFVNQIGLLFAALVITTVAQATEVATIHSPDQQLAVLVDLDEQGQLSYQVQSGSDKVIEPSLLGITLNNTDFTKKLRLLAVKQQPTVNDSYQLFTGKQQFVDYQANSTVVSVTNQQHETLNVRFQVSNDGVAFRYELDGESSDTRVVMSEQTGFNFPSETVAWLQPKAQAQSGWMNTNPSYEEEYLQATALTTPAITNNGWVYPALFKHQEQYILISEAGGEDYYSGTNLTNNSQGQFKVRFPDQREVTSNGGYLPEHTLPLLSPWRLLAIGTLQTVTESTLGTDLARPNQLTNTDFVKPGIAAWSWGLLKDDFTTFPVQKQFIDYAADMHWQYVLIDADWDQKIGWEKMQQLAAYAKQKNVDLWVWYNSSGAWNNTVYSPKSALLTRADRIKHFAKLQAMGIKGIKVDFFPGDGSSVMAYYEAMLKDAAAHQLMVNFHGTTLPRGLQRTYPNLMTSEAVKGFEMISFFQAFADKEAQHAATLVFTRNVFDPMDFTPMVLGDIPNIERKTNNAFELALPILFTSGVQHLVTTPEQMTKVSEPVKAYLKSLPTLWDETRLLQGSPGKHVVMARRSRCNWYVAAINAQDKAITLDIDLSFSNFSSAQLLSAGKKLTQVEAQQLNSKLFSIKLNPNSGFVIITKGDNNNECTTSLAH</sequence>
<feature type="signal peptide" evidence="3">
    <location>
        <begin position="1"/>
        <end position="22"/>
    </location>
</feature>
<evidence type="ECO:0000256" key="2">
    <source>
        <dbReference type="ARBA" id="ARBA00023295"/>
    </source>
</evidence>
<proteinExistence type="predicted"/>
<dbReference type="InterPro" id="IPR019563">
    <property type="entry name" value="GH97_catalytic"/>
</dbReference>
<evidence type="ECO:0000313" key="8">
    <source>
        <dbReference type="Proteomes" id="UP001620262"/>
    </source>
</evidence>
<dbReference type="EMBL" id="JBJDOT010000029">
    <property type="protein sequence ID" value="MFK3865764.1"/>
    <property type="molecule type" value="Genomic_DNA"/>
</dbReference>
<evidence type="ECO:0000256" key="1">
    <source>
        <dbReference type="ARBA" id="ARBA00022801"/>
    </source>
</evidence>
<dbReference type="Proteomes" id="UP001620262">
    <property type="component" value="Unassembled WGS sequence"/>
</dbReference>
<comment type="caution">
    <text evidence="7">The sequence shown here is derived from an EMBL/GenBank/DDBJ whole genome shotgun (WGS) entry which is preliminary data.</text>
</comment>
<keyword evidence="1 7" id="KW-0378">Hydrolase</keyword>
<dbReference type="Gene3D" id="2.60.40.1180">
    <property type="entry name" value="Golgi alpha-mannosidase II"/>
    <property type="match status" value="1"/>
</dbReference>
<evidence type="ECO:0000259" key="5">
    <source>
        <dbReference type="Pfam" id="PF14508"/>
    </source>
</evidence>
<evidence type="ECO:0000259" key="4">
    <source>
        <dbReference type="Pfam" id="PF10566"/>
    </source>
</evidence>
<gene>
    <name evidence="7" type="ORF">ACI2JU_18075</name>
</gene>
<dbReference type="PANTHER" id="PTHR35803">
    <property type="entry name" value="GLUCAN 1,4-ALPHA-GLUCOSIDASE SUSB-RELATED"/>
    <property type="match status" value="1"/>
</dbReference>